<name>A0A916QKV2_9LACO</name>
<reference evidence="1" key="1">
    <citation type="submission" date="2020-08" db="EMBL/GenBank/DDBJ databases">
        <title>Taxonomic study for Lactobacillus species isolated from hardwood bark.</title>
        <authorList>
            <person name="Tohno M."/>
            <person name="Tanizawa Y."/>
        </authorList>
    </citation>
    <scope>NUCLEOTIDE SEQUENCE</scope>
    <source>
        <strain evidence="1">B40</strain>
    </source>
</reference>
<gene>
    <name evidence="1" type="ORF">LCB40_13850</name>
</gene>
<sequence length="186" mass="20663">MTKYRAEIKPLNADKIGTRAHGTAEFELTATTLKIVVEMFDTPASMQHWEHFHGFPDGREAEVPTMVQDVNGDGFIDLEETFPVSGTTMVPFDDQPDAMNIPNDTYPVSDQAGHYKYEKEVPLANLQAQFEKTFKTSDLALDKRVVYVHGVSPEMPMPASVGGNLNEKYTCHTTLPIACGKIVKVD</sequence>
<dbReference type="AlphaFoldDB" id="A0A916QKV2"/>
<evidence type="ECO:0000313" key="2">
    <source>
        <dbReference type="Proteomes" id="UP000677218"/>
    </source>
</evidence>
<protein>
    <submittedName>
        <fullName evidence="1">Uncharacterized protein</fullName>
    </submittedName>
</protein>
<evidence type="ECO:0000313" key="1">
    <source>
        <dbReference type="EMBL" id="GFZ27505.1"/>
    </source>
</evidence>
<organism evidence="1 2">
    <name type="scientific">Lactobacillus corticis</name>
    <dbReference type="NCBI Taxonomy" id="2201249"/>
    <lineage>
        <taxon>Bacteria</taxon>
        <taxon>Bacillati</taxon>
        <taxon>Bacillota</taxon>
        <taxon>Bacilli</taxon>
        <taxon>Lactobacillales</taxon>
        <taxon>Lactobacillaceae</taxon>
        <taxon>Lactobacillus</taxon>
    </lineage>
</organism>
<dbReference type="Proteomes" id="UP000677218">
    <property type="component" value="Unassembled WGS sequence"/>
</dbReference>
<dbReference type="EMBL" id="BMAY01000012">
    <property type="protein sequence ID" value="GFZ27505.1"/>
    <property type="molecule type" value="Genomic_DNA"/>
</dbReference>
<proteinExistence type="predicted"/>
<comment type="caution">
    <text evidence="1">The sequence shown here is derived from an EMBL/GenBank/DDBJ whole genome shotgun (WGS) entry which is preliminary data.</text>
</comment>
<dbReference type="RefSeq" id="WP_212781191.1">
    <property type="nucleotide sequence ID" value="NZ_BMAY01000012.1"/>
</dbReference>
<accession>A0A916QKV2</accession>
<keyword evidence="2" id="KW-1185">Reference proteome</keyword>